<dbReference type="EMBL" id="CP015961">
    <property type="protein sequence ID" value="ANI93489.1"/>
    <property type="molecule type" value="Genomic_DNA"/>
</dbReference>
<protein>
    <submittedName>
        <fullName evidence="2">Uncharacterized protein</fullName>
    </submittedName>
</protein>
<organism evidence="2 3">
    <name type="scientific">Dietzia timorensis</name>
    <dbReference type="NCBI Taxonomy" id="499555"/>
    <lineage>
        <taxon>Bacteria</taxon>
        <taxon>Bacillati</taxon>
        <taxon>Actinomycetota</taxon>
        <taxon>Actinomycetes</taxon>
        <taxon>Mycobacteriales</taxon>
        <taxon>Dietziaceae</taxon>
        <taxon>Dietzia</taxon>
    </lineage>
</organism>
<name>A0A173LPB0_9ACTN</name>
<evidence type="ECO:0000256" key="1">
    <source>
        <dbReference type="SAM" id="Phobius"/>
    </source>
</evidence>
<dbReference type="RefSeq" id="WP_067473566.1">
    <property type="nucleotide sequence ID" value="NZ_CP015961.1"/>
</dbReference>
<feature type="transmembrane region" description="Helical" evidence="1">
    <location>
        <begin position="37"/>
        <end position="61"/>
    </location>
</feature>
<reference evidence="2 3" key="1">
    <citation type="submission" date="2016-06" db="EMBL/GenBank/DDBJ databases">
        <title>Complete genome sequence of a saline-alkali tolerant type strain Dietzia timorensis ID05-A0528T.</title>
        <authorList>
            <person name="Wu X."/>
        </authorList>
    </citation>
    <scope>NUCLEOTIDE SEQUENCE [LARGE SCALE GENOMIC DNA]</scope>
    <source>
        <strain evidence="2 3">ID05-A0528</strain>
    </source>
</reference>
<dbReference type="STRING" id="499555.BJL86_2729"/>
<accession>A0A173LPB0</accession>
<dbReference type="AlphaFoldDB" id="A0A173LPB0"/>
<keyword evidence="1" id="KW-0472">Membrane</keyword>
<evidence type="ECO:0000313" key="3">
    <source>
        <dbReference type="Proteomes" id="UP000186104"/>
    </source>
</evidence>
<dbReference type="Proteomes" id="UP000186104">
    <property type="component" value="Chromosome"/>
</dbReference>
<keyword evidence="1" id="KW-0812">Transmembrane</keyword>
<proteinExistence type="predicted"/>
<keyword evidence="1" id="KW-1133">Transmembrane helix</keyword>
<dbReference type="KEGG" id="dtm:BJL86_2729"/>
<keyword evidence="3" id="KW-1185">Reference proteome</keyword>
<evidence type="ECO:0000313" key="2">
    <source>
        <dbReference type="EMBL" id="ANI93489.1"/>
    </source>
</evidence>
<feature type="transmembrane region" description="Helical" evidence="1">
    <location>
        <begin position="67"/>
        <end position="94"/>
    </location>
</feature>
<gene>
    <name evidence="2" type="ORF">BJL86_2729</name>
</gene>
<sequence length="114" mass="12710">MEHAAELEHRGPQIEKAYYPEYFDEEPKTYPLYSWEVLLGSAVMLAGMGALGFPITAAAYMNENGDVSMGVVIGTIVFFLVVEIVGLLMVVAGFKRHTREDDHRLRDNHHVASA</sequence>